<proteinExistence type="predicted"/>
<feature type="transmembrane region" description="Helical" evidence="5">
    <location>
        <begin position="782"/>
        <end position="800"/>
    </location>
</feature>
<feature type="transmembrane region" description="Helical" evidence="5">
    <location>
        <begin position="519"/>
        <end position="542"/>
    </location>
</feature>
<keyword evidence="3 5" id="KW-1133">Transmembrane helix</keyword>
<feature type="transmembrane region" description="Helical" evidence="5">
    <location>
        <begin position="318"/>
        <end position="341"/>
    </location>
</feature>
<evidence type="ECO:0000256" key="5">
    <source>
        <dbReference type="SAM" id="Phobius"/>
    </source>
</evidence>
<dbReference type="InterPro" id="IPR013057">
    <property type="entry name" value="AA_transpt_TM"/>
</dbReference>
<protein>
    <recommendedName>
        <fullName evidence="6">Amino acid transporter transmembrane domain-containing protein</fullName>
    </recommendedName>
</protein>
<keyword evidence="2 5" id="KW-0812">Transmembrane</keyword>
<organism evidence="7">
    <name type="scientific">Timema tahoe</name>
    <dbReference type="NCBI Taxonomy" id="61484"/>
    <lineage>
        <taxon>Eukaryota</taxon>
        <taxon>Metazoa</taxon>
        <taxon>Ecdysozoa</taxon>
        <taxon>Arthropoda</taxon>
        <taxon>Hexapoda</taxon>
        <taxon>Insecta</taxon>
        <taxon>Pterygota</taxon>
        <taxon>Neoptera</taxon>
        <taxon>Polyneoptera</taxon>
        <taxon>Phasmatodea</taxon>
        <taxon>Timematodea</taxon>
        <taxon>Timematoidea</taxon>
        <taxon>Timematidae</taxon>
        <taxon>Timema</taxon>
    </lineage>
</organism>
<evidence type="ECO:0000259" key="6">
    <source>
        <dbReference type="Pfam" id="PF01490"/>
    </source>
</evidence>
<feature type="domain" description="Amino acid transporter transmembrane" evidence="6">
    <location>
        <begin position="195"/>
        <end position="607"/>
    </location>
</feature>
<keyword evidence="4 5" id="KW-0472">Membrane</keyword>
<feature type="domain" description="Amino acid transporter transmembrane" evidence="6">
    <location>
        <begin position="618"/>
        <end position="671"/>
    </location>
</feature>
<dbReference type="AlphaFoldDB" id="A0A7R9IEU6"/>
<feature type="transmembrane region" description="Helical" evidence="5">
    <location>
        <begin position="353"/>
        <end position="370"/>
    </location>
</feature>
<feature type="transmembrane region" description="Helical" evidence="5">
    <location>
        <begin position="824"/>
        <end position="846"/>
    </location>
</feature>
<feature type="transmembrane region" description="Helical" evidence="5">
    <location>
        <begin position="679"/>
        <end position="696"/>
    </location>
</feature>
<feature type="transmembrane region" description="Helical" evidence="5">
    <location>
        <begin position="743"/>
        <end position="761"/>
    </location>
</feature>
<feature type="transmembrane region" description="Helical" evidence="5">
    <location>
        <begin position="390"/>
        <end position="408"/>
    </location>
</feature>
<dbReference type="PANTHER" id="PTHR22950:SF680">
    <property type="entry name" value="PROTON-COUPLED AMINO ACID TRANSPORTER 4-LIKE PROTEIN"/>
    <property type="match status" value="1"/>
</dbReference>
<gene>
    <name evidence="7" type="ORF">TTEB3V08_LOCUS5087</name>
</gene>
<feature type="domain" description="Amino acid transporter transmembrane" evidence="6">
    <location>
        <begin position="675"/>
        <end position="1018"/>
    </location>
</feature>
<feature type="transmembrane region" description="Helical" evidence="5">
    <location>
        <begin position="589"/>
        <end position="608"/>
    </location>
</feature>
<feature type="transmembrane region" description="Helical" evidence="5">
    <location>
        <begin position="548"/>
        <end position="568"/>
    </location>
</feature>
<dbReference type="EMBL" id="OE001556">
    <property type="protein sequence ID" value="CAD7457078.1"/>
    <property type="molecule type" value="Genomic_DNA"/>
</dbReference>
<feature type="transmembrane region" description="Helical" evidence="5">
    <location>
        <begin position="287"/>
        <end position="306"/>
    </location>
</feature>
<evidence type="ECO:0000256" key="4">
    <source>
        <dbReference type="ARBA" id="ARBA00023136"/>
    </source>
</evidence>
<evidence type="ECO:0000313" key="7">
    <source>
        <dbReference type="EMBL" id="CAD7457078.1"/>
    </source>
</evidence>
<evidence type="ECO:0000256" key="2">
    <source>
        <dbReference type="ARBA" id="ARBA00022692"/>
    </source>
</evidence>
<feature type="transmembrane region" description="Helical" evidence="5">
    <location>
        <begin position="960"/>
        <end position="980"/>
    </location>
</feature>
<feature type="transmembrane region" description="Helical" evidence="5">
    <location>
        <begin position="703"/>
        <end position="723"/>
    </location>
</feature>
<dbReference type="GO" id="GO:0005774">
    <property type="term" value="C:vacuolar membrane"/>
    <property type="evidence" value="ECO:0007669"/>
    <property type="project" value="TreeGrafter"/>
</dbReference>
<name>A0A7R9IEU6_9NEOP</name>
<dbReference type="Pfam" id="PF01490">
    <property type="entry name" value="Aa_trans"/>
    <property type="match status" value="3"/>
</dbReference>
<sequence length="1027" mass="113905">MKLQFQVIKKLSPDYLHESFTYGLMYTNGTVVLFSLENISYGTLEPFELAPISVAKSLSPSSPSSLPTIGIQTVIKYVHTASEFRRQSTFLYQICFYTASLLRGANNCPVRAQTRNISHLEQCSWSGTMTKCYDLFQEQEEVKSKPNLSQENNPDNGTALNILSPGQIRSTVHLVEKPPLEEYNPHLERHVDHPTNNCETLLHMLKGSLGTGILAMPNAFLHSGYVLGTVGTLAIGLICTYCIHMLCGYELCKRRRIPSLNFPNTTKVAMEEGPRLFRCCAPYSGHVVNAFLLIYQLGTCCVYVVFISTNIKEVCDVYLPPLDVRVFMVFLLLPLILINWIRNLKLLAPFSTAANIITFVGFGIILYYLVTQVETLADKEPLGELAHIPLFFGTVLFALEAIGVILPLENNMKTPGSFGGACGVLNQAMITIILLYVGMGFIGYMTYGAATAGSITINLPKDEPLAQSVKLMLSVAIFVSHGLQCYIAVDITWGQYLLPRLEKHRHKTFIEYVVRAGLVLSYYCSCYSPTIVLVTVLLAVAIPRLELFISLFGALCLSALGIVLPAIIQTSTFWYSLDRSHLLAMVVKNLLLVLFGVFGLVVGTYTALSDIFKSFQNTETLIHLLKGSLGTGILAMPNAFLKAGLAVGTVGTILIGSLCIYCLHILVGDKYYREMNVKIYMLILLGPLILINYIRNLKLLAPFSIFANIITFVGLGITMYYLFDGIPSPLERQLVGDVKDYPLFIGTTLFALEAVGVIIALENNMKKPQDFGGYTGVLNKGMSVIVFLYVFVGFVGYLKYGENAMGSVTLNLPTDEILAQSVKIMFAVAIFITYALQCYVPVEIVWNTYLKERMAKSSETMQTLVEYLMRTAMVSIHPRIHIKNKNSSNKLYLHQNIEIASVQKGTYYKYSINNNISKKKQSSIENPGAREELVTKHIKLPTIVLVTVLLAVAIPQLELFISLFGALCLSALGIAFPALIELCLFWPDKFGCCRWILFKDILIILCGIFGLVIGTYTSLLGIITSML</sequence>
<dbReference type="PANTHER" id="PTHR22950">
    <property type="entry name" value="AMINO ACID TRANSPORTER"/>
    <property type="match status" value="1"/>
</dbReference>
<feature type="transmembrane region" description="Helical" evidence="5">
    <location>
        <begin position="643"/>
        <end position="667"/>
    </location>
</feature>
<accession>A0A7R9IEU6</accession>
<evidence type="ECO:0000256" key="3">
    <source>
        <dbReference type="ARBA" id="ARBA00022989"/>
    </source>
</evidence>
<reference evidence="7" key="1">
    <citation type="submission" date="2020-11" db="EMBL/GenBank/DDBJ databases">
        <authorList>
            <person name="Tran Van P."/>
        </authorList>
    </citation>
    <scope>NUCLEOTIDE SEQUENCE</scope>
</reference>
<dbReference type="GO" id="GO:0015179">
    <property type="term" value="F:L-amino acid transmembrane transporter activity"/>
    <property type="evidence" value="ECO:0007669"/>
    <property type="project" value="TreeGrafter"/>
</dbReference>
<feature type="transmembrane region" description="Helical" evidence="5">
    <location>
        <begin position="429"/>
        <end position="451"/>
    </location>
</feature>
<comment type="subcellular location">
    <subcellularLocation>
        <location evidence="1">Membrane</location>
        <topology evidence="1">Multi-pass membrane protein</topology>
    </subcellularLocation>
</comment>
<evidence type="ECO:0000256" key="1">
    <source>
        <dbReference type="ARBA" id="ARBA00004141"/>
    </source>
</evidence>
<feature type="transmembrane region" description="Helical" evidence="5">
    <location>
        <begin position="225"/>
        <end position="247"/>
    </location>
</feature>
<feature type="transmembrane region" description="Helical" evidence="5">
    <location>
        <begin position="1001"/>
        <end position="1023"/>
    </location>
</feature>